<gene>
    <name evidence="1" type="ORF">FC31_GL001072</name>
</gene>
<evidence type="ECO:0000313" key="2">
    <source>
        <dbReference type="Proteomes" id="UP000051883"/>
    </source>
</evidence>
<keyword evidence="2" id="KW-1185">Reference proteome</keyword>
<evidence type="ECO:0000313" key="1">
    <source>
        <dbReference type="EMBL" id="KRK56952.1"/>
    </source>
</evidence>
<dbReference type="PIRSF" id="PIRSF001439">
    <property type="entry name" value="CryM"/>
    <property type="match status" value="1"/>
</dbReference>
<dbReference type="Pfam" id="PF02423">
    <property type="entry name" value="OCD_Mu_crystall"/>
    <property type="match status" value="1"/>
</dbReference>
<protein>
    <recommendedName>
        <fullName evidence="3">Ornithine cyclodeaminase</fullName>
    </recommendedName>
</protein>
<evidence type="ECO:0008006" key="3">
    <source>
        <dbReference type="Google" id="ProtNLM"/>
    </source>
</evidence>
<accession>A0ABR5NY83</accession>
<dbReference type="InterPro" id="IPR023401">
    <property type="entry name" value="ODC_N"/>
</dbReference>
<dbReference type="InterPro" id="IPR036291">
    <property type="entry name" value="NAD(P)-bd_dom_sf"/>
</dbReference>
<dbReference type="EMBL" id="AZDK01000027">
    <property type="protein sequence ID" value="KRK56952.1"/>
    <property type="molecule type" value="Genomic_DNA"/>
</dbReference>
<dbReference type="Proteomes" id="UP000051883">
    <property type="component" value="Unassembled WGS sequence"/>
</dbReference>
<dbReference type="Gene3D" id="3.30.1780.10">
    <property type="entry name" value="ornithine cyclodeaminase, domain 1"/>
    <property type="match status" value="1"/>
</dbReference>
<dbReference type="PANTHER" id="PTHR13812:SF19">
    <property type="entry name" value="KETIMINE REDUCTASE MU-CRYSTALLIN"/>
    <property type="match status" value="1"/>
</dbReference>
<dbReference type="InterPro" id="IPR003462">
    <property type="entry name" value="ODC_Mu_crystall"/>
</dbReference>
<proteinExistence type="predicted"/>
<organism evidence="1 2">
    <name type="scientific">Limosilactobacillus antri DSM 16041</name>
    <dbReference type="NCBI Taxonomy" id="525309"/>
    <lineage>
        <taxon>Bacteria</taxon>
        <taxon>Bacillati</taxon>
        <taxon>Bacillota</taxon>
        <taxon>Bacilli</taxon>
        <taxon>Lactobacillales</taxon>
        <taxon>Lactobacillaceae</taxon>
        <taxon>Limosilactobacillus</taxon>
    </lineage>
</organism>
<comment type="caution">
    <text evidence="1">The sequence shown here is derived from an EMBL/GenBank/DDBJ whole genome shotgun (WGS) entry which is preliminary data.</text>
</comment>
<name>A0ABR5NY83_9LACO</name>
<dbReference type="RefSeq" id="WP_040458967.1">
    <property type="nucleotide sequence ID" value="NZ_AZDK01000027.1"/>
</dbReference>
<sequence>MKYLSSADIQACFSMQDAIDADKAALASYSAGQAAVPLRTNLNIADQNGRSLFMPGYVRGSAPALGMKIVSVYPKNIQRGLPSVPATMVVLDAHTGIVPAILDGTYLTQLRTGAVQGAATDLLARADSKTGLLIGTGGQARAQLIALLTVRPLTKVYIASRDYERARTFVNREREWVADHFAADLVAIPDPNQVVNAADVITCVTTAHDPVFDGRLVAPGTHINGVGAYTPEMCEVPPEAIAQANRIFVDTADGALAEAGDLLATLHAGQIQRENIVELGQLVNGQVPGRTSADEITFFKTVGSAVLDVVVASQIVDRANARGIGTELS</sequence>
<dbReference type="SUPFAM" id="SSF51735">
    <property type="entry name" value="NAD(P)-binding Rossmann-fold domains"/>
    <property type="match status" value="1"/>
</dbReference>
<dbReference type="PANTHER" id="PTHR13812">
    <property type="entry name" value="KETIMINE REDUCTASE MU-CRYSTALLIN"/>
    <property type="match status" value="1"/>
</dbReference>
<dbReference type="Gene3D" id="3.40.50.720">
    <property type="entry name" value="NAD(P)-binding Rossmann-like Domain"/>
    <property type="match status" value="1"/>
</dbReference>
<reference evidence="1 2" key="1">
    <citation type="journal article" date="2015" name="Genome Announc.">
        <title>Expanding the biotechnology potential of lactobacilli through comparative genomics of 213 strains and associated genera.</title>
        <authorList>
            <person name="Sun Z."/>
            <person name="Harris H.M."/>
            <person name="McCann A."/>
            <person name="Guo C."/>
            <person name="Argimon S."/>
            <person name="Zhang W."/>
            <person name="Yang X."/>
            <person name="Jeffery I.B."/>
            <person name="Cooney J.C."/>
            <person name="Kagawa T.F."/>
            <person name="Liu W."/>
            <person name="Song Y."/>
            <person name="Salvetti E."/>
            <person name="Wrobel A."/>
            <person name="Rasinkangas P."/>
            <person name="Parkhill J."/>
            <person name="Rea M.C."/>
            <person name="O'Sullivan O."/>
            <person name="Ritari J."/>
            <person name="Douillard F.P."/>
            <person name="Paul Ross R."/>
            <person name="Yang R."/>
            <person name="Briner A.E."/>
            <person name="Felis G.E."/>
            <person name="de Vos W.M."/>
            <person name="Barrangou R."/>
            <person name="Klaenhammer T.R."/>
            <person name="Caufield P.W."/>
            <person name="Cui Y."/>
            <person name="Zhang H."/>
            <person name="O'Toole P.W."/>
        </authorList>
    </citation>
    <scope>NUCLEOTIDE SEQUENCE [LARGE SCALE GENOMIC DNA]</scope>
    <source>
        <strain evidence="1 2">DSM 16041</strain>
    </source>
</reference>